<keyword evidence="3" id="KW-1185">Reference proteome</keyword>
<dbReference type="Pfam" id="PF02515">
    <property type="entry name" value="CoA_transf_3"/>
    <property type="match status" value="1"/>
</dbReference>
<sequence>MFDPKQMLIFSKPDALKGIRVISFTRIIYGPWATTLLGMMGAEVIHIEMPGSGDLLIRGVSPGGSFPRGLSPGMMCANSNKYHIAVDVRHPQGKKIFRELVAISDVLVENFKAGTFDEWGIGYRQLSQINPCLIYASLQGFGNWGSLSDRPSYDAYAQGVTGLAEITGFPDAIPLKSQAWIGDFLSGTMAAYLILVALYYRQKSGKGQFIDLSQAEVLIRAMDWTWLYIYLTGKNRERTGNRDYAVVPSLVAKAKDGFVAISAFEKREYRALCKAMGNDELLKFEDYEERFKNADLIYQSIEEWAKDRSVDEILKLSKEYDFAASKVMNSKDIYEDLHYNSRKAVWKFMDPLWDDLTYPNPLSNLEKTPGKVKWSIRPVGFDNEHVLGRILGYSKSEIEELYNEGVIGKWDENYPATAPPADWDGKKSLFY</sequence>
<keyword evidence="1" id="KW-0808">Transferase</keyword>
<dbReference type="PANTHER" id="PTHR48207:SF3">
    <property type="entry name" value="SUCCINATE--HYDROXYMETHYLGLUTARATE COA-TRANSFERASE"/>
    <property type="match status" value="1"/>
</dbReference>
<dbReference type="RefSeq" id="WP_068549579.1">
    <property type="nucleotide sequence ID" value="NZ_AP013035.1"/>
</dbReference>
<accession>A0A0S3QTC3</accession>
<evidence type="ECO:0000313" key="3">
    <source>
        <dbReference type="Proteomes" id="UP000063234"/>
    </source>
</evidence>
<organism evidence="2 3">
    <name type="scientific">Thermosulfidibacter takaii (strain DSM 17441 / JCM 13301 / NBRC 103674 / ABI70S6)</name>
    <dbReference type="NCBI Taxonomy" id="1298851"/>
    <lineage>
        <taxon>Bacteria</taxon>
        <taxon>Pseudomonadati</taxon>
        <taxon>Thermosulfidibacterota</taxon>
        <taxon>Thermosulfidibacteria</taxon>
        <taxon>Thermosulfidibacterales</taxon>
        <taxon>Thermosulfidibacteraceae</taxon>
    </lineage>
</organism>
<dbReference type="EMBL" id="AP013035">
    <property type="protein sequence ID" value="BAT71579.1"/>
    <property type="molecule type" value="Genomic_DNA"/>
</dbReference>
<dbReference type="InterPro" id="IPR003673">
    <property type="entry name" value="CoA-Trfase_fam_III"/>
</dbReference>
<dbReference type="STRING" id="1298851.TST_0777"/>
<evidence type="ECO:0000313" key="2">
    <source>
        <dbReference type="EMBL" id="BAT71579.1"/>
    </source>
</evidence>
<dbReference type="GO" id="GO:0008410">
    <property type="term" value="F:CoA-transferase activity"/>
    <property type="evidence" value="ECO:0007669"/>
    <property type="project" value="TreeGrafter"/>
</dbReference>
<dbReference type="AlphaFoldDB" id="A0A0S3QTC3"/>
<dbReference type="SUPFAM" id="SSF89796">
    <property type="entry name" value="CoA-transferase family III (CaiB/BaiF)"/>
    <property type="match status" value="1"/>
</dbReference>
<name>A0A0S3QTC3_THET7</name>
<dbReference type="InterPro" id="IPR050483">
    <property type="entry name" value="CoA-transferase_III_domain"/>
</dbReference>
<proteinExistence type="predicted"/>
<evidence type="ECO:0000256" key="1">
    <source>
        <dbReference type="ARBA" id="ARBA00022679"/>
    </source>
</evidence>
<dbReference type="PANTHER" id="PTHR48207">
    <property type="entry name" value="SUCCINATE--HYDROXYMETHYLGLUTARATE COA-TRANSFERASE"/>
    <property type="match status" value="1"/>
</dbReference>
<dbReference type="Gene3D" id="3.40.50.10540">
    <property type="entry name" value="Crotonobetainyl-coa:carnitine coa-transferase, domain 1"/>
    <property type="match status" value="1"/>
</dbReference>
<protein>
    <submittedName>
        <fullName evidence="2">L-carnitine dehydratase/bile acid-inducible protein F</fullName>
    </submittedName>
</protein>
<gene>
    <name evidence="2" type="ORF">TST_0777</name>
</gene>
<dbReference type="InterPro" id="IPR044855">
    <property type="entry name" value="CoA-Trfase_III_dom3_sf"/>
</dbReference>
<dbReference type="KEGG" id="ttk:TST_0777"/>
<reference evidence="3" key="1">
    <citation type="journal article" date="2018" name="Science">
        <title>A primordial and reversible TCA cycle in a facultatively chemolithoautotrophic thermophile.</title>
        <authorList>
            <person name="Nunoura T."/>
            <person name="Chikaraishi Y."/>
            <person name="Izaki R."/>
            <person name="Suwa T."/>
            <person name="Sato T."/>
            <person name="Harada T."/>
            <person name="Mori K."/>
            <person name="Kato Y."/>
            <person name="Miyazaki M."/>
            <person name="Shimamura S."/>
            <person name="Yanagawa K."/>
            <person name="Shuto A."/>
            <person name="Ohkouchi N."/>
            <person name="Fujita N."/>
            <person name="Takaki Y."/>
            <person name="Atomi H."/>
            <person name="Takai K."/>
        </authorList>
    </citation>
    <scope>NUCLEOTIDE SEQUENCE [LARGE SCALE GENOMIC DNA]</scope>
    <source>
        <strain evidence="3">DSM 17441 / JCM 13301 / NBRC 103674 / ABI70S6</strain>
    </source>
</reference>
<dbReference type="Gene3D" id="3.30.1540.10">
    <property type="entry name" value="formyl-coa transferase, domain 3"/>
    <property type="match status" value="1"/>
</dbReference>
<dbReference type="Proteomes" id="UP000063234">
    <property type="component" value="Chromosome"/>
</dbReference>
<dbReference type="InterPro" id="IPR023606">
    <property type="entry name" value="CoA-Trfase_III_dom_1_sf"/>
</dbReference>